<evidence type="ECO:0000313" key="4">
    <source>
        <dbReference type="Proteomes" id="UP000250169"/>
    </source>
</evidence>
<reference evidence="3 4" key="1">
    <citation type="submission" date="2018-06" db="EMBL/GenBank/DDBJ databases">
        <authorList>
            <consortium name="Pathogen Informatics"/>
            <person name="Doyle S."/>
        </authorList>
    </citation>
    <scope>NUCLEOTIDE SEQUENCE [LARGE SCALE GENOMIC DNA]</scope>
    <source>
        <strain evidence="3 4">NCTC11545</strain>
    </source>
</reference>
<dbReference type="Pfam" id="PF02412">
    <property type="entry name" value="TSP_3"/>
    <property type="match status" value="4"/>
</dbReference>
<evidence type="ECO:0000313" key="3">
    <source>
        <dbReference type="EMBL" id="SQA94826.1"/>
    </source>
</evidence>
<dbReference type="RefSeq" id="WP_111973104.1">
    <property type="nucleotide sequence ID" value="NZ_UAVS01000007.1"/>
</dbReference>
<dbReference type="AlphaFoldDB" id="A0A2X2SNY6"/>
<dbReference type="InterPro" id="IPR028974">
    <property type="entry name" value="TSP_type-3_rpt"/>
</dbReference>
<sequence length="867" mass="96391">MRYSNYNSIFWLFILVVLQGSAQNYWRKADFSTQRSAAVTTNNPNYQYFTLNKKAFARALETDSRRSEATVQIPDANGTLITYRIAPTQVLSEAVARKYPSIKTFVGKSVTDPSKHIRFTWSDYGLDAIMEEELSYSFIEAEDKEGVYYRVYRRKDVEKAFIDCKTLDVPTLLQESKAAQRPSFQTKPMQRTFRIAIACTHEYTDYFWGKASAFAQIVSTLNRVNEVYGQQLSIVFQLVSDDSVVYETKDTDPFTGINYEKEWYDNKALVLQQVLDNKIGNANYDIGQLFHNAAEGGNAGCIGCVCTNDRKGQGFSSYPFAYVRNRSAFDIDVVAHEIGHQLGARHTFSYRREYGSGSQMEPGSGTTIMSYAGVTRYYDVQQNADPYFHHRTIYDITDNLQGKSCATEISTGNTPPEIPDLKSYTIPYGTAYLLEGTATDADGDALLYTWEESDNYTETGNYYFSPTIRSGATARSMKPSAQSYRYIPRLERIVAGTLTQQNPKKGDAWETVLNIGRTLHWTFMVIDRPLASNQTGNTAYKTIDVVVSADAGPFKVSSHTEQSTWYVGQKVSLQWDVANTDKAPVNAEKVKILFSTDGGATFSHTLATGLPNNGKAEISVLDAIKTQQGRFMVKAEENLFLAVNAGNITVKEDDDVDNDGIPSRMDNCPTVANPDQADADNDGVGDVCDDDMDGDGILNVLDNCPTVSNTTQQDTDNDGIGDACDNDIDGDGFLNDQDNCPNVYNPDQADLDDDGIGDACDDDVDGDGIPNAQDPQVDYVLISNAFTPNGDGVNDTYVIARAERYPNNTLYIFNTLGQLVYSAHGYKNQWDGKKSDGTLVPRGSYVAIFSIDGSEKNKKQLWIYINY</sequence>
<dbReference type="Gene3D" id="3.40.390.10">
    <property type="entry name" value="Collagenase (Catalytic Domain)"/>
    <property type="match status" value="1"/>
</dbReference>
<dbReference type="GO" id="GO:0005509">
    <property type="term" value="F:calcium ion binding"/>
    <property type="evidence" value="ECO:0007669"/>
    <property type="project" value="InterPro"/>
</dbReference>
<dbReference type="GO" id="GO:0008237">
    <property type="term" value="F:metallopeptidase activity"/>
    <property type="evidence" value="ECO:0007669"/>
    <property type="project" value="InterPro"/>
</dbReference>
<accession>A0A2X2SNY6</accession>
<dbReference type="EC" id="3.2.1.158" evidence="3"/>
<dbReference type="InterPro" id="IPR026341">
    <property type="entry name" value="T9SS_type_B"/>
</dbReference>
<dbReference type="SUPFAM" id="SSF55486">
    <property type="entry name" value="Metalloproteases ('zincins'), catalytic domain"/>
    <property type="match status" value="1"/>
</dbReference>
<keyword evidence="3" id="KW-0326">Glycosidase</keyword>
<proteinExistence type="predicted"/>
<dbReference type="InterPro" id="IPR024079">
    <property type="entry name" value="MetalloPept_cat_dom_sf"/>
</dbReference>
<gene>
    <name evidence="3" type="ORF">NCTC11545_02022</name>
</gene>
<dbReference type="Proteomes" id="UP000250169">
    <property type="component" value="Unassembled WGS sequence"/>
</dbReference>
<protein>
    <submittedName>
        <fullName evidence="3">Alpha-agarase</fullName>
        <ecNumber evidence="3">3.2.1.158</ecNumber>
    </submittedName>
</protein>
<dbReference type="InterPro" id="IPR003367">
    <property type="entry name" value="Thrombospondin_3-like_rpt"/>
</dbReference>
<dbReference type="NCBIfam" id="TIGR04131">
    <property type="entry name" value="Bac_Flav_CTERM"/>
    <property type="match status" value="1"/>
</dbReference>
<dbReference type="FunFam" id="4.10.1080.10:FF:000001">
    <property type="entry name" value="Thrombospondin 3"/>
    <property type="match status" value="1"/>
</dbReference>
<name>A0A2X2SNY6_CAPOC</name>
<dbReference type="PANTHER" id="PTHR10199:SF119">
    <property type="entry name" value="RE20510P"/>
    <property type="match status" value="1"/>
</dbReference>
<dbReference type="GO" id="GO:0007155">
    <property type="term" value="P:cell adhesion"/>
    <property type="evidence" value="ECO:0007669"/>
    <property type="project" value="InterPro"/>
</dbReference>
<evidence type="ECO:0000256" key="1">
    <source>
        <dbReference type="ARBA" id="ARBA00022729"/>
    </source>
</evidence>
<organism evidence="3 4">
    <name type="scientific">Capnocytophaga ochracea</name>
    <dbReference type="NCBI Taxonomy" id="1018"/>
    <lineage>
        <taxon>Bacteria</taxon>
        <taxon>Pseudomonadati</taxon>
        <taxon>Bacteroidota</taxon>
        <taxon>Flavobacteriia</taxon>
        <taxon>Flavobacteriales</taxon>
        <taxon>Flavobacteriaceae</taxon>
        <taxon>Capnocytophaga</taxon>
    </lineage>
</organism>
<evidence type="ECO:0000256" key="2">
    <source>
        <dbReference type="ARBA" id="ARBA00022837"/>
    </source>
</evidence>
<keyword evidence="3" id="KW-0378">Hydrolase</keyword>
<dbReference type="SUPFAM" id="SSF103647">
    <property type="entry name" value="TSP type-3 repeat"/>
    <property type="match status" value="2"/>
</dbReference>
<dbReference type="PROSITE" id="PS51234">
    <property type="entry name" value="TSP3"/>
    <property type="match status" value="2"/>
</dbReference>
<dbReference type="GO" id="GO:0033953">
    <property type="term" value="F:alpha-agarase activity"/>
    <property type="evidence" value="ECO:0007669"/>
    <property type="project" value="UniProtKB-EC"/>
</dbReference>
<dbReference type="Pfam" id="PF13585">
    <property type="entry name" value="CHU_C"/>
    <property type="match status" value="1"/>
</dbReference>
<dbReference type="EMBL" id="UAVS01000007">
    <property type="protein sequence ID" value="SQA94826.1"/>
    <property type="molecule type" value="Genomic_DNA"/>
</dbReference>
<dbReference type="Gene3D" id="4.10.1080.10">
    <property type="entry name" value="TSP type-3 repeat"/>
    <property type="match status" value="2"/>
</dbReference>
<dbReference type="PANTHER" id="PTHR10199">
    <property type="entry name" value="THROMBOSPONDIN"/>
    <property type="match status" value="1"/>
</dbReference>
<keyword evidence="2" id="KW-0106">Calcium</keyword>
<keyword evidence="1" id="KW-0732">Signal</keyword>
<dbReference type="InterPro" id="IPR017897">
    <property type="entry name" value="Thrombospondin_3_rpt"/>
</dbReference>
<dbReference type="Pfam" id="PF13583">
    <property type="entry name" value="Reprolysin_4"/>
    <property type="match status" value="1"/>
</dbReference>